<dbReference type="RefSeq" id="WP_274264254.1">
    <property type="nucleotide sequence ID" value="NZ_JAQZCI010000001.1"/>
</dbReference>
<feature type="region of interest" description="Disordered" evidence="1">
    <location>
        <begin position="37"/>
        <end position="92"/>
    </location>
</feature>
<organism evidence="2 3">
    <name type="scientific">Microbacterium thalli</name>
    <dbReference type="NCBI Taxonomy" id="3027921"/>
    <lineage>
        <taxon>Bacteria</taxon>
        <taxon>Bacillati</taxon>
        <taxon>Actinomycetota</taxon>
        <taxon>Actinomycetes</taxon>
        <taxon>Micrococcales</taxon>
        <taxon>Microbacteriaceae</taxon>
        <taxon>Microbacterium</taxon>
    </lineage>
</organism>
<proteinExistence type="predicted"/>
<protein>
    <submittedName>
        <fullName evidence="2">Uncharacterized protein</fullName>
    </submittedName>
</protein>
<evidence type="ECO:0000256" key="1">
    <source>
        <dbReference type="SAM" id="MobiDB-lite"/>
    </source>
</evidence>
<name>A0ABT5SDA7_9MICO</name>
<comment type="caution">
    <text evidence="2">The sequence shown here is derived from an EMBL/GenBank/DDBJ whole genome shotgun (WGS) entry which is preliminary data.</text>
</comment>
<evidence type="ECO:0000313" key="2">
    <source>
        <dbReference type="EMBL" id="MDD7960773.1"/>
    </source>
</evidence>
<reference evidence="2 3" key="1">
    <citation type="submission" date="2023-02" db="EMBL/GenBank/DDBJ databases">
        <title>Study of novel species of the Microbacterium genus.</title>
        <authorList>
            <person name="Arroyo-Herrera I."/>
            <person name="Roman-Ponce B."/>
            <person name="Vasquez-Murrieta M.S."/>
        </authorList>
    </citation>
    <scope>NUCLEOTIDE SEQUENCE [LARGE SCALE GENOMIC DNA]</scope>
    <source>
        <strain evidence="2 3">NE1TT3</strain>
    </source>
</reference>
<dbReference type="EMBL" id="JAQZCI010000001">
    <property type="protein sequence ID" value="MDD7960773.1"/>
    <property type="molecule type" value="Genomic_DNA"/>
</dbReference>
<sequence length="92" mass="9674">MQELVDALLLLARLDEHAPQRRTSVDLDDLALAEVSRLRAGGSGESEPLTVDGSASPLRASPATRRCWPGSCATSPTTPHATPARESASAPR</sequence>
<gene>
    <name evidence="2" type="ORF">PUW80_00250</name>
</gene>
<keyword evidence="3" id="KW-1185">Reference proteome</keyword>
<accession>A0ABT5SDA7</accession>
<evidence type="ECO:0000313" key="3">
    <source>
        <dbReference type="Proteomes" id="UP001218170"/>
    </source>
</evidence>
<dbReference type="Proteomes" id="UP001218170">
    <property type="component" value="Unassembled WGS sequence"/>
</dbReference>
<feature type="compositionally biased region" description="Low complexity" evidence="1">
    <location>
        <begin position="73"/>
        <end position="84"/>
    </location>
</feature>